<dbReference type="PANTHER" id="PTHR32063:SF0">
    <property type="entry name" value="SWARMING MOTILITY PROTEIN SWRC"/>
    <property type="match status" value="1"/>
</dbReference>
<reference evidence="3" key="1">
    <citation type="submission" date="2019-08" db="EMBL/GenBank/DDBJ databases">
        <title>Genomic characterization of a novel candidate phylum (ARYD3) from a high temperature, high salinity tertiary oil reservoir in north central Oklahoma, USA.</title>
        <authorList>
            <person name="Youssef N.H."/>
            <person name="Yadav A."/>
            <person name="Elshahed M.S."/>
        </authorList>
    </citation>
    <scope>NUCLEOTIDE SEQUENCE [LARGE SCALE GENOMIC DNA]</scope>
    <source>
        <strain evidence="3">ARYD3</strain>
    </source>
</reference>
<accession>A0A5D0MG24</accession>
<dbReference type="SUPFAM" id="SSF82714">
    <property type="entry name" value="Multidrug efflux transporter AcrB TolC docking domain, DN and DC subdomains"/>
    <property type="match status" value="1"/>
</dbReference>
<feature type="transmembrane region" description="Helical" evidence="2">
    <location>
        <begin position="953"/>
        <end position="971"/>
    </location>
</feature>
<feature type="transmembrane region" description="Helical" evidence="2">
    <location>
        <begin position="353"/>
        <end position="373"/>
    </location>
</feature>
<dbReference type="SUPFAM" id="SSF82693">
    <property type="entry name" value="Multidrug efflux transporter AcrB pore domain, PN1, PN2, PC1 and PC2 subdomains"/>
    <property type="match status" value="2"/>
</dbReference>
<dbReference type="Gene3D" id="3.30.2090.10">
    <property type="entry name" value="Multidrug efflux transporter AcrB TolC docking domain, DN and DC subdomains"/>
    <property type="match status" value="2"/>
</dbReference>
<gene>
    <name evidence="3" type="ORF">FXF47_09695</name>
</gene>
<feature type="transmembrane region" description="Helical" evidence="2">
    <location>
        <begin position="457"/>
        <end position="479"/>
    </location>
</feature>
<dbReference type="Proteomes" id="UP000324143">
    <property type="component" value="Unassembled WGS sequence"/>
</dbReference>
<dbReference type="InterPro" id="IPR027463">
    <property type="entry name" value="AcrB_DN_DC_subdom"/>
</dbReference>
<dbReference type="Gene3D" id="3.30.70.1320">
    <property type="entry name" value="Multidrug efflux transporter AcrB pore domain like"/>
    <property type="match status" value="1"/>
</dbReference>
<name>A0A5D0MG24_9BACT</name>
<feature type="transmembrane region" description="Helical" evidence="2">
    <location>
        <begin position="12"/>
        <end position="29"/>
    </location>
</feature>
<evidence type="ECO:0000313" key="4">
    <source>
        <dbReference type="Proteomes" id="UP000324143"/>
    </source>
</evidence>
<dbReference type="Pfam" id="PF00873">
    <property type="entry name" value="ACR_tran"/>
    <property type="match status" value="1"/>
</dbReference>
<keyword evidence="2" id="KW-0812">Transmembrane</keyword>
<proteinExistence type="predicted"/>
<dbReference type="InterPro" id="IPR001036">
    <property type="entry name" value="Acrflvin-R"/>
</dbReference>
<dbReference type="GO" id="GO:0005886">
    <property type="term" value="C:plasma membrane"/>
    <property type="evidence" value="ECO:0007669"/>
    <property type="project" value="TreeGrafter"/>
</dbReference>
<feature type="transmembrane region" description="Helical" evidence="2">
    <location>
        <begin position="379"/>
        <end position="400"/>
    </location>
</feature>
<evidence type="ECO:0000256" key="1">
    <source>
        <dbReference type="SAM" id="Coils"/>
    </source>
</evidence>
<keyword evidence="1" id="KW-0175">Coiled coil</keyword>
<feature type="transmembrane region" description="Helical" evidence="2">
    <location>
        <begin position="529"/>
        <end position="547"/>
    </location>
</feature>
<comment type="caution">
    <text evidence="3">The sequence shown here is derived from an EMBL/GenBank/DDBJ whole genome shotgun (WGS) entry which is preliminary data.</text>
</comment>
<dbReference type="Gene3D" id="3.30.70.1440">
    <property type="entry name" value="Multidrug efflux transporter AcrB pore domain"/>
    <property type="match status" value="1"/>
</dbReference>
<keyword evidence="2" id="KW-1133">Transmembrane helix</keyword>
<evidence type="ECO:0000313" key="3">
    <source>
        <dbReference type="EMBL" id="TYB30400.1"/>
    </source>
</evidence>
<dbReference type="EMBL" id="VSIX01000139">
    <property type="protein sequence ID" value="TYB30400.1"/>
    <property type="molecule type" value="Genomic_DNA"/>
</dbReference>
<dbReference type="AlphaFoldDB" id="A0A5D0MG24"/>
<dbReference type="Gene3D" id="3.30.70.1430">
    <property type="entry name" value="Multidrug efflux transporter AcrB pore domain"/>
    <property type="match status" value="2"/>
</dbReference>
<feature type="transmembrane region" description="Helical" evidence="2">
    <location>
        <begin position="983"/>
        <end position="1007"/>
    </location>
</feature>
<feature type="transmembrane region" description="Helical" evidence="2">
    <location>
        <begin position="902"/>
        <end position="923"/>
    </location>
</feature>
<dbReference type="Gene3D" id="1.20.1640.10">
    <property type="entry name" value="Multidrug efflux transporter AcrB transmembrane domain"/>
    <property type="match status" value="2"/>
</dbReference>
<organism evidence="3 4">
    <name type="scientific">Candidatus Mcinerneyibacterium aminivorans</name>
    <dbReference type="NCBI Taxonomy" id="2703815"/>
    <lineage>
        <taxon>Bacteria</taxon>
        <taxon>Candidatus Macinerneyibacteriota</taxon>
        <taxon>Candidatus Mcinerneyibacteria</taxon>
        <taxon>Candidatus Mcinerneyibacteriales</taxon>
        <taxon>Candidatus Mcinerneyibacteriaceae</taxon>
        <taxon>Candidatus Mcinerneyibacterium</taxon>
    </lineage>
</organism>
<dbReference type="SUPFAM" id="SSF82866">
    <property type="entry name" value="Multidrug efflux transporter AcrB transmembrane domain"/>
    <property type="match status" value="2"/>
</dbReference>
<evidence type="ECO:0000256" key="2">
    <source>
        <dbReference type="SAM" id="Phobius"/>
    </source>
</evidence>
<protein>
    <submittedName>
        <fullName evidence="3">Efflux RND transporter permease subunit</fullName>
    </submittedName>
</protein>
<keyword evidence="2" id="KW-0472">Membrane</keyword>
<feature type="transmembrane region" description="Helical" evidence="2">
    <location>
        <begin position="323"/>
        <end position="346"/>
    </location>
</feature>
<feature type="coiled-coil region" evidence="1">
    <location>
        <begin position="690"/>
        <end position="717"/>
    </location>
</feature>
<dbReference type="GO" id="GO:0042910">
    <property type="term" value="F:xenobiotic transmembrane transporter activity"/>
    <property type="evidence" value="ECO:0007669"/>
    <property type="project" value="TreeGrafter"/>
</dbReference>
<dbReference type="PRINTS" id="PR00702">
    <property type="entry name" value="ACRIFLAVINRP"/>
</dbReference>
<feature type="transmembrane region" description="Helical" evidence="2">
    <location>
        <begin position="849"/>
        <end position="867"/>
    </location>
</feature>
<dbReference type="PANTHER" id="PTHR32063">
    <property type="match status" value="1"/>
</dbReference>
<sequence>MSLPKFSVKRPVTITMMFLGIVLLGFISYKSLNIELLPSIDIPKIVVETKVNNSPPEEIDNNVTQKIEKILSTLPNVKKVHSISTDEKSFVTVEFFWGEDMEYVMLKAREKLDKVSNELPEDAEKPNILYFDPSQAPILNIMVKSEGSFLALSNFVRENVKRRLERIEGVAQCELIGEDEEEIKILISNRSMVVNDISYSKLENVLKQNNITSSAGKIGDQNYEYSISLEKSKFTPKEIANLKVKDNIKIGDIGTVKREPAELEQFSKFNGERGLSLQIIKTSNANTVRVSEKIRKEIAKIEKAESGITFKTLYDDSDTIKNAVYNVILSIVIGGFLAFFVLFVFLHDFKSPFIIGLAMPLSIIATFIALYIADISINILSLGGLAIGIGLLVDNSIVVLENMDRFNQQGLMLKDASIKGASQVSMAILAGTLTTIAVFVPVLYLKGVIAVLFKQQAFVITVSLLASLLVALTLSPMMFSKKNRLVQKLNKLIKSKGEKAFDLIDNLIFKLKGLYENALNWALENKKKTILYTAAVFVLVFLLTPFLKREFVPKVQDNKFFMEYKLPTGYTIEGNEKYVKFVESVLKEKEDWIDYYVVNLGESYSQQISGLNTGYFLISLYKANKVEKLKNYLTESLESMNGKIKYYSSGSIYKDFFEFGEYDLEVILEGFEIDYLNKVADRLKPKLDNIKGFQLVIKDLELEREILELEFQEYFKKSINIPLYTVIEEIEKLTVGQKVTSVYEEGNEIDVRIKNERGVPSKEQFFEKIIEVEGQQYKLGDILKLNKVKVPNELKREDQKRKLSLLCNIKGVSLEKAISLVQKQFSDLDNTDNIEIKFGGKIENMKKSFSGLGFAFILSLILVYMILGVQFESFLQPFVIILAVPLALIGIILALFVTNTSINIMSLMGTVVLIGIVVNDSIVKIDIINRQREEGYNLVEAVKRGGELRFRPILMTSLTTILGLLPLAIGLGKGSELSSPLAVTIIGGLVTSTVLTLIVIPVIYMVLIEFTENK</sequence>
<keyword evidence="4" id="KW-1185">Reference proteome</keyword>
<feature type="transmembrane region" description="Helical" evidence="2">
    <location>
        <begin position="874"/>
        <end position="896"/>
    </location>
</feature>
<feature type="transmembrane region" description="Helical" evidence="2">
    <location>
        <begin position="421"/>
        <end position="445"/>
    </location>
</feature>